<feature type="compositionally biased region" description="Pro residues" evidence="1">
    <location>
        <begin position="222"/>
        <end position="241"/>
    </location>
</feature>
<keyword evidence="3" id="KW-1185">Reference proteome</keyword>
<dbReference type="InParanoid" id="A0A369J6H9"/>
<sequence length="294" mass="32040">MTSISSIETITQRTLSASPPLTPTTSGSHNDRTWLADESGNSKGKGKRKQTTPEDDDLDGVEASPSTDASAYPPVNDEEAETRRVQENLRRWEMAERQRRKQARESMQSPSSLLGDVSRRASLLWSGRLSKHSANSSLGTHVALQSQENINAVHMDDINVSPTPSPVLTPSRRDSTDPDNPFIGPSESLSPFADPHQPLSPTTDGHSSIPRSDESLSSSRVPPTPKPISLPPPLTPPPRVETPPSATSPPKATRQTNSQGDLKETRWWHDWLCGCSEGPDRGGDYQAGRTNPFE</sequence>
<feature type="compositionally biased region" description="Low complexity" evidence="1">
    <location>
        <begin position="160"/>
        <end position="170"/>
    </location>
</feature>
<proteinExistence type="predicted"/>
<feature type="region of interest" description="Disordered" evidence="1">
    <location>
        <begin position="153"/>
        <end position="265"/>
    </location>
</feature>
<dbReference type="AlphaFoldDB" id="A0A369J6H9"/>
<comment type="caution">
    <text evidence="2">The sequence shown here is derived from an EMBL/GenBank/DDBJ whole genome shotgun (WGS) entry which is preliminary data.</text>
</comment>
<feature type="compositionally biased region" description="Polar residues" evidence="1">
    <location>
        <begin position="1"/>
        <end position="13"/>
    </location>
</feature>
<evidence type="ECO:0000313" key="2">
    <source>
        <dbReference type="EMBL" id="RDB16992.1"/>
    </source>
</evidence>
<dbReference type="EMBL" id="LUEZ02000122">
    <property type="protein sequence ID" value="RDB16992.1"/>
    <property type="molecule type" value="Genomic_DNA"/>
</dbReference>
<name>A0A369J6H9_HYPMA</name>
<dbReference type="OrthoDB" id="3358973at2759"/>
<organism evidence="2 3">
    <name type="scientific">Hypsizygus marmoreus</name>
    <name type="common">White beech mushroom</name>
    <name type="synonym">Agaricus marmoreus</name>
    <dbReference type="NCBI Taxonomy" id="39966"/>
    <lineage>
        <taxon>Eukaryota</taxon>
        <taxon>Fungi</taxon>
        <taxon>Dikarya</taxon>
        <taxon>Basidiomycota</taxon>
        <taxon>Agaricomycotina</taxon>
        <taxon>Agaricomycetes</taxon>
        <taxon>Agaricomycetidae</taxon>
        <taxon>Agaricales</taxon>
        <taxon>Tricholomatineae</taxon>
        <taxon>Lyophyllaceae</taxon>
        <taxon>Hypsizygus</taxon>
    </lineage>
</organism>
<feature type="compositionally biased region" description="Polar residues" evidence="1">
    <location>
        <begin position="199"/>
        <end position="221"/>
    </location>
</feature>
<dbReference type="Proteomes" id="UP000076154">
    <property type="component" value="Unassembled WGS sequence"/>
</dbReference>
<protein>
    <submittedName>
        <fullName evidence="2">Uncharacterized protein</fullName>
    </submittedName>
</protein>
<accession>A0A369J6H9</accession>
<feature type="compositionally biased region" description="Low complexity" evidence="1">
    <location>
        <begin position="14"/>
        <end position="28"/>
    </location>
</feature>
<feature type="region of interest" description="Disordered" evidence="1">
    <location>
        <begin position="1"/>
        <end position="116"/>
    </location>
</feature>
<evidence type="ECO:0000313" key="3">
    <source>
        <dbReference type="Proteomes" id="UP000076154"/>
    </source>
</evidence>
<feature type="compositionally biased region" description="Basic and acidic residues" evidence="1">
    <location>
        <begin position="81"/>
        <end position="97"/>
    </location>
</feature>
<reference evidence="2" key="1">
    <citation type="submission" date="2018-04" db="EMBL/GenBank/DDBJ databases">
        <title>Whole genome sequencing of Hypsizygus marmoreus.</title>
        <authorList>
            <person name="Choi I.-G."/>
            <person name="Min B."/>
            <person name="Kim J.-G."/>
            <person name="Kim S."/>
            <person name="Oh Y.-L."/>
            <person name="Kong W.-S."/>
            <person name="Park H."/>
            <person name="Jeong J."/>
            <person name="Song E.-S."/>
        </authorList>
    </citation>
    <scope>NUCLEOTIDE SEQUENCE [LARGE SCALE GENOMIC DNA]</scope>
    <source>
        <strain evidence="2">51987-8</strain>
    </source>
</reference>
<gene>
    <name evidence="2" type="ORF">Hypma_002679</name>
</gene>
<evidence type="ECO:0000256" key="1">
    <source>
        <dbReference type="SAM" id="MobiDB-lite"/>
    </source>
</evidence>
<feature type="compositionally biased region" description="Low complexity" evidence="1">
    <location>
        <begin position="242"/>
        <end position="253"/>
    </location>
</feature>